<sequence>MAEKMHTPLTLSATSEYNGGMQDFTDLTFTLIPKHKDSTEAFIKGDSFLQTQITTCSPYTANPTLRCECSCS</sequence>
<organism evidence="1 2">
    <name type="scientific">Dreissena polymorpha</name>
    <name type="common">Zebra mussel</name>
    <name type="synonym">Mytilus polymorpha</name>
    <dbReference type="NCBI Taxonomy" id="45954"/>
    <lineage>
        <taxon>Eukaryota</taxon>
        <taxon>Metazoa</taxon>
        <taxon>Spiralia</taxon>
        <taxon>Lophotrochozoa</taxon>
        <taxon>Mollusca</taxon>
        <taxon>Bivalvia</taxon>
        <taxon>Autobranchia</taxon>
        <taxon>Heteroconchia</taxon>
        <taxon>Euheterodonta</taxon>
        <taxon>Imparidentia</taxon>
        <taxon>Neoheterodontei</taxon>
        <taxon>Myida</taxon>
        <taxon>Dreissenoidea</taxon>
        <taxon>Dreissenidae</taxon>
        <taxon>Dreissena</taxon>
    </lineage>
</organism>
<protein>
    <submittedName>
        <fullName evidence="1">Uncharacterized protein</fullName>
    </submittedName>
</protein>
<reference evidence="1" key="1">
    <citation type="journal article" date="2019" name="bioRxiv">
        <title>The Genome of the Zebra Mussel, Dreissena polymorpha: A Resource for Invasive Species Research.</title>
        <authorList>
            <person name="McCartney M.A."/>
            <person name="Auch B."/>
            <person name="Kono T."/>
            <person name="Mallez S."/>
            <person name="Zhang Y."/>
            <person name="Obille A."/>
            <person name="Becker A."/>
            <person name="Abrahante J.E."/>
            <person name="Garbe J."/>
            <person name="Badalamenti J.P."/>
            <person name="Herman A."/>
            <person name="Mangelson H."/>
            <person name="Liachko I."/>
            <person name="Sullivan S."/>
            <person name="Sone E.D."/>
            <person name="Koren S."/>
            <person name="Silverstein K.A.T."/>
            <person name="Beckman K.B."/>
            <person name="Gohl D.M."/>
        </authorList>
    </citation>
    <scope>NUCLEOTIDE SEQUENCE</scope>
    <source>
        <strain evidence="1">Duluth1</strain>
        <tissue evidence="1">Whole animal</tissue>
    </source>
</reference>
<dbReference type="EMBL" id="JAIWYP010000015">
    <property type="protein sequence ID" value="KAH3702274.1"/>
    <property type="molecule type" value="Genomic_DNA"/>
</dbReference>
<evidence type="ECO:0000313" key="1">
    <source>
        <dbReference type="EMBL" id="KAH3702274.1"/>
    </source>
</evidence>
<evidence type="ECO:0000313" key="2">
    <source>
        <dbReference type="Proteomes" id="UP000828390"/>
    </source>
</evidence>
<keyword evidence="2" id="KW-1185">Reference proteome</keyword>
<accession>A0A9D4BN55</accession>
<reference evidence="1" key="2">
    <citation type="submission" date="2020-11" db="EMBL/GenBank/DDBJ databases">
        <authorList>
            <person name="McCartney M.A."/>
            <person name="Auch B."/>
            <person name="Kono T."/>
            <person name="Mallez S."/>
            <person name="Becker A."/>
            <person name="Gohl D.M."/>
            <person name="Silverstein K.A.T."/>
            <person name="Koren S."/>
            <person name="Bechman K.B."/>
            <person name="Herman A."/>
            <person name="Abrahante J.E."/>
            <person name="Garbe J."/>
        </authorList>
    </citation>
    <scope>NUCLEOTIDE SEQUENCE</scope>
    <source>
        <strain evidence="1">Duluth1</strain>
        <tissue evidence="1">Whole animal</tissue>
    </source>
</reference>
<comment type="caution">
    <text evidence="1">The sequence shown here is derived from an EMBL/GenBank/DDBJ whole genome shotgun (WGS) entry which is preliminary data.</text>
</comment>
<proteinExistence type="predicted"/>
<name>A0A9D4BN55_DREPO</name>
<gene>
    <name evidence="1" type="ORF">DPMN_077285</name>
</gene>
<dbReference type="Proteomes" id="UP000828390">
    <property type="component" value="Unassembled WGS sequence"/>
</dbReference>
<dbReference type="AlphaFoldDB" id="A0A9D4BN55"/>